<gene>
    <name evidence="3" type="ordered locus">MAG5080</name>
</gene>
<accession>A5IYU7</accession>
<name>A5IYU7_MYCAP</name>
<feature type="chain" id="PRO_5002684536" description="Lipoprotein" evidence="2">
    <location>
        <begin position="20"/>
        <end position="510"/>
    </location>
</feature>
<evidence type="ECO:0008006" key="5">
    <source>
        <dbReference type="Google" id="ProtNLM"/>
    </source>
</evidence>
<dbReference type="PROSITE" id="PS51257">
    <property type="entry name" value="PROKAR_LIPOPROTEIN"/>
    <property type="match status" value="1"/>
</dbReference>
<dbReference type="AlphaFoldDB" id="A5IYU7"/>
<protein>
    <recommendedName>
        <fullName evidence="5">Lipoprotein</fullName>
    </recommendedName>
</protein>
<evidence type="ECO:0000256" key="1">
    <source>
        <dbReference type="SAM" id="MobiDB-lite"/>
    </source>
</evidence>
<proteinExistence type="predicted"/>
<keyword evidence="4" id="KW-1185">Reference proteome</keyword>
<evidence type="ECO:0000256" key="2">
    <source>
        <dbReference type="SAM" id="SignalP"/>
    </source>
</evidence>
<dbReference type="EMBL" id="CU179680">
    <property type="protein sequence ID" value="CAL59206.1"/>
    <property type="molecule type" value="Genomic_DNA"/>
</dbReference>
<dbReference type="RefSeq" id="WP_011949674.1">
    <property type="nucleotide sequence ID" value="NC_009497.1"/>
</dbReference>
<organism evidence="3 4">
    <name type="scientific">Mycoplasmopsis agalactiae (strain NCTC 10123 / CIP 59.7 / PG2)</name>
    <name type="common">Mycoplasma agalactiae</name>
    <dbReference type="NCBI Taxonomy" id="347257"/>
    <lineage>
        <taxon>Bacteria</taxon>
        <taxon>Bacillati</taxon>
        <taxon>Mycoplasmatota</taxon>
        <taxon>Mycoplasmoidales</taxon>
        <taxon>Metamycoplasmataceae</taxon>
        <taxon>Mycoplasmopsis</taxon>
    </lineage>
</organism>
<dbReference type="KEGG" id="maa:MAG5080"/>
<dbReference type="STRING" id="347257.MAG5080"/>
<keyword evidence="2" id="KW-0732">Signal</keyword>
<feature type="region of interest" description="Disordered" evidence="1">
    <location>
        <begin position="453"/>
        <end position="480"/>
    </location>
</feature>
<feature type="signal peptide" evidence="2">
    <location>
        <begin position="1"/>
        <end position="19"/>
    </location>
</feature>
<evidence type="ECO:0000313" key="3">
    <source>
        <dbReference type="EMBL" id="CAL59206.1"/>
    </source>
</evidence>
<dbReference type="GeneID" id="93358247"/>
<evidence type="ECO:0000313" key="4">
    <source>
        <dbReference type="Proteomes" id="UP000007065"/>
    </source>
</evidence>
<sequence length="510" mass="59395">MKKNIKKTLLISSSFSAPALPIVSASCIHKLSPSILLAKEFLKTNPVSKDDNKKNIDLRITHLKELASKEKDLNKKAEYETRAANIESVKDQLHKEIKETKYLYFANDLKAITITFKKLSSIVGSKVHHEDLKAILRGYFDGTPYLSTFLEMENKLVRKNSANAYGSSLSEFNSWVKPYSQTSNYYSEKFLSYVEEAEKNKTKPAEVIQHVLQFYKDNKIRINKENYENGYLLALPPVNFLSNYDLSYNEKILAPVPLFKHEIKQDSEKWNEFIANTSEFLEKNQDLLSEMTDDDFRIDNDKERFEKYYDTMKNYGTTSIQIVKLVQDILFINGWRFPTYISARLVKNEQTKKYDFKYFLEVLENPAEPNKKESYKTYDIIKDLDLDNPDKKVTVSPQESYLPTQFDKWVEEIKNLEDISNYEEVTDYDRLKPSVTKINELKTEIAELKKQLESASDEASKKELETKIKEKEDSQKIAEESFNKEKANQLEVVKKFLGHMNLGQKIAKLS</sequence>
<dbReference type="Proteomes" id="UP000007065">
    <property type="component" value="Chromosome"/>
</dbReference>
<dbReference type="HOGENOM" id="CLU_534017_0_0_14"/>
<reference evidence="4" key="1">
    <citation type="journal article" date="2007" name="PLoS Genet.">
        <title>Being pathogenic, plastic, and sexual while living with a nearly minimal bacterial genome.</title>
        <authorList>
            <person name="Sirand-Pugnet P."/>
            <person name="Lartigue C."/>
            <person name="Marenda M."/>
            <person name="Jacob D."/>
            <person name="Barre A."/>
            <person name="Barbe V."/>
            <person name="Schenowitz C."/>
            <person name="Mangenot S."/>
            <person name="Couloux A."/>
            <person name="Segurens B."/>
            <person name="de Daruvar A."/>
            <person name="Blanchard A."/>
            <person name="Citti C."/>
        </authorList>
    </citation>
    <scope>NUCLEOTIDE SEQUENCE [LARGE SCALE GENOMIC DNA]</scope>
    <source>
        <strain evidence="4">PG2</strain>
    </source>
</reference>